<dbReference type="GO" id="GO:0004399">
    <property type="term" value="F:histidinol dehydrogenase activity"/>
    <property type="evidence" value="ECO:0007669"/>
    <property type="project" value="UniProtKB-UniRule"/>
</dbReference>
<protein>
    <recommendedName>
        <fullName evidence="5 13">Histidinol dehydrogenase</fullName>
        <shortName evidence="13">HDH</shortName>
        <ecNumber evidence="4 13">1.1.1.23</ecNumber>
    </recommendedName>
</protein>
<keyword evidence="21" id="KW-1185">Reference proteome</keyword>
<feature type="binding site" evidence="13 18">
    <location>
        <position position="369"/>
    </location>
    <ligand>
        <name>Zn(2+)</name>
        <dbReference type="ChEBI" id="CHEBI:29105"/>
    </ligand>
</feature>
<evidence type="ECO:0000256" key="17">
    <source>
        <dbReference type="PIRSR" id="PIRSR000099-3"/>
    </source>
</evidence>
<sequence>MSIQIRKFDSTHPDFKQQLADVLAFEASEDEAIDRAVLRILEDVKKRGDVAVLEYTKQFDHVSADSLQALEIKSDDLQAALAQLSPVRRAALQTAADRVRVYHERQKAEIGSHGFSYTETDGTILGQKVTPLDRVGIYVPGGKAAYPSSVLMNAIPAKVAGVQEVIMVVPTPNGVQNELVLAAAAMSGVDRVFTIGGAQAVAALAYGTATIPQVDKIVGPGNAYVAAAKRRVFGTVGIDMIAGPSEILVICDGTTDPDWIAMDLFSQAEHDELAQSILICPDAAYLEAVAASINRQLDAMPRKEVIATSLTNRGAMIKVRDMDEACEIANLIAAEHLEISTENPQQWADKIRHAGAMFLGRFSSESLGDYCAGPNHVLPTSRTARFSSPLGVYDFQKRSSMLQVSEGGAHTLGQVAAELAYGEGLQAHARSAEYRFKK</sequence>
<feature type="binding site" evidence="13 17">
    <location>
        <position position="428"/>
    </location>
    <ligand>
        <name>substrate</name>
    </ligand>
</feature>
<feature type="binding site" evidence="13 18">
    <location>
        <position position="270"/>
    </location>
    <ligand>
        <name>Zn(2+)</name>
        <dbReference type="ChEBI" id="CHEBI:29105"/>
    </ligand>
</feature>
<evidence type="ECO:0000256" key="18">
    <source>
        <dbReference type="PIRSR" id="PIRSR000099-4"/>
    </source>
</evidence>
<dbReference type="OrthoDB" id="9805269at2"/>
<feature type="binding site" evidence="13 17">
    <location>
        <position position="423"/>
    </location>
    <ligand>
        <name>substrate</name>
    </ligand>
</feature>
<feature type="binding site" evidence="13 16">
    <location>
        <position position="138"/>
    </location>
    <ligand>
        <name>NAD(+)</name>
        <dbReference type="ChEBI" id="CHEBI:57540"/>
    </ligand>
</feature>
<dbReference type="PROSITE" id="PS00611">
    <property type="entry name" value="HISOL_DEHYDROGENASE"/>
    <property type="match status" value="1"/>
</dbReference>
<dbReference type="EMBL" id="CU207211">
    <property type="protein sequence ID" value="CAL63178.1"/>
    <property type="molecule type" value="Genomic_DNA"/>
</dbReference>
<feature type="active site" description="Proton acceptor" evidence="13 15">
    <location>
        <position position="336"/>
    </location>
</feature>
<evidence type="ECO:0000256" key="11">
    <source>
        <dbReference type="ARBA" id="ARBA00023102"/>
    </source>
</evidence>
<evidence type="ECO:0000256" key="8">
    <source>
        <dbReference type="ARBA" id="ARBA00022833"/>
    </source>
</evidence>
<feature type="binding site" evidence="13 17">
    <location>
        <position position="245"/>
    </location>
    <ligand>
        <name>substrate</name>
    </ligand>
</feature>
<dbReference type="GO" id="GO:0008270">
    <property type="term" value="F:zinc ion binding"/>
    <property type="evidence" value="ECO:0007669"/>
    <property type="project" value="UniProtKB-UniRule"/>
</dbReference>
<feature type="binding site" evidence="13 17">
    <location>
        <position position="336"/>
    </location>
    <ligand>
        <name>substrate</name>
    </ligand>
</feature>
<evidence type="ECO:0000256" key="9">
    <source>
        <dbReference type="ARBA" id="ARBA00023002"/>
    </source>
</evidence>
<name>A4G9J1_HERAR</name>
<dbReference type="STRING" id="204773.HEAR3069"/>
<reference evidence="20 21" key="1">
    <citation type="journal article" date="2007" name="PLoS Genet.">
        <title>A tale of two oxidation states: bacterial colonization of arsenic-rich environments.</title>
        <authorList>
            <person name="Muller D."/>
            <person name="Medigue C."/>
            <person name="Koechler S."/>
            <person name="Barbe V."/>
            <person name="Barakat M."/>
            <person name="Talla E."/>
            <person name="Bonnefoy V."/>
            <person name="Krin E."/>
            <person name="Arsene-Ploetze F."/>
            <person name="Carapito C."/>
            <person name="Chandler M."/>
            <person name="Cournoyer B."/>
            <person name="Cruveiller S."/>
            <person name="Dossat C."/>
            <person name="Duval S."/>
            <person name="Heymann M."/>
            <person name="Leize E."/>
            <person name="Lieutaud A."/>
            <person name="Lievremont D."/>
            <person name="Makita Y."/>
            <person name="Mangenot S."/>
            <person name="Nitschke W."/>
            <person name="Ortet P."/>
            <person name="Perdrial N."/>
            <person name="Schoepp B."/>
            <person name="Siguier N."/>
            <person name="Simeonova D.D."/>
            <person name="Rouy Z."/>
            <person name="Segurens B."/>
            <person name="Turlin E."/>
            <person name="Vallenet D."/>
            <person name="Van Dorsselaer A."/>
            <person name="Weiss S."/>
            <person name="Weissenbach J."/>
            <person name="Lett M.C."/>
            <person name="Danchin A."/>
            <person name="Bertin P.N."/>
        </authorList>
    </citation>
    <scope>NUCLEOTIDE SEQUENCE [LARGE SCALE GENOMIC DNA]</scope>
    <source>
        <strain evidence="21">ULPAs1</strain>
    </source>
</reference>
<evidence type="ECO:0000256" key="1">
    <source>
        <dbReference type="ARBA" id="ARBA00003850"/>
    </source>
</evidence>
<evidence type="ECO:0000256" key="7">
    <source>
        <dbReference type="ARBA" id="ARBA00022723"/>
    </source>
</evidence>
<dbReference type="InterPro" id="IPR001692">
    <property type="entry name" value="Histidinol_DH_CS"/>
</dbReference>
<feature type="binding site" evidence="13 18">
    <location>
        <position position="267"/>
    </location>
    <ligand>
        <name>Zn(2+)</name>
        <dbReference type="ChEBI" id="CHEBI:29105"/>
    </ligand>
</feature>
<feature type="binding site" evidence="13 17">
    <location>
        <position position="369"/>
    </location>
    <ligand>
        <name>substrate</name>
    </ligand>
</feature>
<feature type="binding site" evidence="13 17">
    <location>
        <position position="270"/>
    </location>
    <ligand>
        <name>substrate</name>
    </ligand>
</feature>
<dbReference type="UniPathway" id="UPA00031">
    <property type="reaction ID" value="UER00014"/>
</dbReference>
<dbReference type="PANTHER" id="PTHR21256:SF2">
    <property type="entry name" value="HISTIDINE BIOSYNTHESIS TRIFUNCTIONAL PROTEIN"/>
    <property type="match status" value="1"/>
</dbReference>
<keyword evidence="11 13" id="KW-0368">Histidine biosynthesis</keyword>
<dbReference type="GO" id="GO:0051287">
    <property type="term" value="F:NAD binding"/>
    <property type="evidence" value="ECO:0007669"/>
    <property type="project" value="InterPro"/>
</dbReference>
<dbReference type="InterPro" id="IPR022695">
    <property type="entry name" value="Histidinol_DH_monofunct"/>
</dbReference>
<evidence type="ECO:0000256" key="10">
    <source>
        <dbReference type="ARBA" id="ARBA00023027"/>
    </source>
</evidence>
<feature type="active site" description="Proton acceptor" evidence="13 15">
    <location>
        <position position="335"/>
    </location>
</feature>
<evidence type="ECO:0000256" key="14">
    <source>
        <dbReference type="PIRNR" id="PIRNR000099"/>
    </source>
</evidence>
<dbReference type="InterPro" id="IPR016161">
    <property type="entry name" value="Ald_DH/histidinol_DH"/>
</dbReference>
<comment type="cofactor">
    <cofactor evidence="13 18">
        <name>Zn(2+)</name>
        <dbReference type="ChEBI" id="CHEBI:29105"/>
    </cofactor>
    <text evidence="13 18">Binds 1 zinc ion per subunit.</text>
</comment>
<keyword evidence="10 13" id="KW-0520">NAD</keyword>
<evidence type="ECO:0000256" key="13">
    <source>
        <dbReference type="HAMAP-Rule" id="MF_01024"/>
    </source>
</evidence>
<evidence type="ECO:0000256" key="16">
    <source>
        <dbReference type="PIRSR" id="PIRSR000099-2"/>
    </source>
</evidence>
<proteinExistence type="inferred from homology"/>
<dbReference type="GO" id="GO:0005829">
    <property type="term" value="C:cytosol"/>
    <property type="evidence" value="ECO:0007669"/>
    <property type="project" value="TreeGrafter"/>
</dbReference>
<dbReference type="FunFam" id="3.40.50.1980:FF:000010">
    <property type="entry name" value="Histidinol dehydrogenase"/>
    <property type="match status" value="1"/>
</dbReference>
<dbReference type="NCBIfam" id="TIGR00069">
    <property type="entry name" value="hisD"/>
    <property type="match status" value="1"/>
</dbReference>
<evidence type="ECO:0000256" key="3">
    <source>
        <dbReference type="ARBA" id="ARBA00010178"/>
    </source>
</evidence>
<dbReference type="HAMAP" id="MF_01024">
    <property type="entry name" value="HisD"/>
    <property type="match status" value="1"/>
</dbReference>
<keyword evidence="8 13" id="KW-0862">Zinc</keyword>
<dbReference type="InterPro" id="IPR012131">
    <property type="entry name" value="Hstdl_DH"/>
</dbReference>
<evidence type="ECO:0000256" key="12">
    <source>
        <dbReference type="ARBA" id="ARBA00049489"/>
    </source>
</evidence>
<dbReference type="PANTHER" id="PTHR21256">
    <property type="entry name" value="HISTIDINOL DEHYDROGENASE HDH"/>
    <property type="match status" value="1"/>
</dbReference>
<evidence type="ECO:0000256" key="4">
    <source>
        <dbReference type="ARBA" id="ARBA00012965"/>
    </source>
</evidence>
<dbReference type="eggNOG" id="COG0141">
    <property type="taxonomic scope" value="Bacteria"/>
</dbReference>
<accession>A4G9J1</accession>
<feature type="binding site" evidence="13 18">
    <location>
        <position position="428"/>
    </location>
    <ligand>
        <name>Zn(2+)</name>
        <dbReference type="ChEBI" id="CHEBI:29105"/>
    </ligand>
</feature>
<dbReference type="KEGG" id="har:HEAR3069"/>
<evidence type="ECO:0000256" key="2">
    <source>
        <dbReference type="ARBA" id="ARBA00004940"/>
    </source>
</evidence>
<evidence type="ECO:0000256" key="6">
    <source>
        <dbReference type="ARBA" id="ARBA00022605"/>
    </source>
</evidence>
<evidence type="ECO:0000256" key="5">
    <source>
        <dbReference type="ARBA" id="ARBA00016531"/>
    </source>
</evidence>
<feature type="binding site" evidence="13 16">
    <location>
        <position position="199"/>
    </location>
    <ligand>
        <name>NAD(+)</name>
        <dbReference type="ChEBI" id="CHEBI:57540"/>
    </ligand>
</feature>
<dbReference type="AlphaFoldDB" id="A4G9J1"/>
<gene>
    <name evidence="13 20" type="primary">hisD</name>
    <name evidence="20" type="ordered locus">HEAR3069</name>
</gene>
<organism evidence="20 21">
    <name type="scientific">Herminiimonas arsenicoxydans</name>
    <dbReference type="NCBI Taxonomy" id="204773"/>
    <lineage>
        <taxon>Bacteria</taxon>
        <taxon>Pseudomonadati</taxon>
        <taxon>Pseudomonadota</taxon>
        <taxon>Betaproteobacteria</taxon>
        <taxon>Burkholderiales</taxon>
        <taxon>Oxalobacteraceae</taxon>
        <taxon>Herminiimonas</taxon>
    </lineage>
</organism>
<dbReference type="Gene3D" id="1.20.5.1300">
    <property type="match status" value="1"/>
</dbReference>
<keyword evidence="6 13" id="KW-0028">Amino-acid biosynthesis</keyword>
<evidence type="ECO:0000313" key="20">
    <source>
        <dbReference type="EMBL" id="CAL63178.1"/>
    </source>
</evidence>
<dbReference type="Gene3D" id="3.40.50.1980">
    <property type="entry name" value="Nitrogenase molybdenum iron protein domain"/>
    <property type="match status" value="2"/>
</dbReference>
<evidence type="ECO:0000256" key="15">
    <source>
        <dbReference type="PIRSR" id="PIRSR000099-1"/>
    </source>
</evidence>
<evidence type="ECO:0000256" key="19">
    <source>
        <dbReference type="RuleBase" id="RU004175"/>
    </source>
</evidence>
<dbReference type="PRINTS" id="PR00083">
    <property type="entry name" value="HOLDHDRGNASE"/>
</dbReference>
<comment type="similarity">
    <text evidence="3 13 14 19">Belongs to the histidinol dehydrogenase family.</text>
</comment>
<dbReference type="GO" id="GO:0000105">
    <property type="term" value="P:L-histidine biosynthetic process"/>
    <property type="evidence" value="ECO:0007669"/>
    <property type="project" value="UniProtKB-UniRule"/>
</dbReference>
<keyword evidence="9 13" id="KW-0560">Oxidoreductase</keyword>
<comment type="catalytic activity">
    <reaction evidence="12 13">
        <text>L-histidinol + 2 NAD(+) + H2O = L-histidine + 2 NADH + 3 H(+)</text>
        <dbReference type="Rhea" id="RHEA:20641"/>
        <dbReference type="ChEBI" id="CHEBI:15377"/>
        <dbReference type="ChEBI" id="CHEBI:15378"/>
        <dbReference type="ChEBI" id="CHEBI:57540"/>
        <dbReference type="ChEBI" id="CHEBI:57595"/>
        <dbReference type="ChEBI" id="CHEBI:57699"/>
        <dbReference type="ChEBI" id="CHEBI:57945"/>
        <dbReference type="EC" id="1.1.1.23"/>
    </reaction>
</comment>
<dbReference type="PIRSF" id="PIRSF000099">
    <property type="entry name" value="Histidinol_dh"/>
    <property type="match status" value="1"/>
</dbReference>
<comment type="function">
    <text evidence="1 13">Catalyzes the sequential NAD-dependent oxidations of L-histidinol to L-histidinaldehyde and then to L-histidine.</text>
</comment>
<keyword evidence="7 13" id="KW-0479">Metal-binding</keyword>
<evidence type="ECO:0000313" key="21">
    <source>
        <dbReference type="Proteomes" id="UP000006697"/>
    </source>
</evidence>
<dbReference type="EC" id="1.1.1.23" evidence="4 13"/>
<comment type="pathway">
    <text evidence="2 13">Amino-acid biosynthesis; L-histidine biosynthesis; L-histidine from 5-phospho-alpha-D-ribose 1-diphosphate: step 9/9.</text>
</comment>
<dbReference type="CDD" id="cd06572">
    <property type="entry name" value="Histidinol_dh"/>
    <property type="match status" value="1"/>
</dbReference>
<feature type="binding site" evidence="13 17">
    <location>
        <position position="267"/>
    </location>
    <ligand>
        <name>substrate</name>
    </ligand>
</feature>
<feature type="binding site" evidence="13 16">
    <location>
        <position position="222"/>
    </location>
    <ligand>
        <name>NAD(+)</name>
        <dbReference type="ChEBI" id="CHEBI:57540"/>
    </ligand>
</feature>
<dbReference type="Proteomes" id="UP000006697">
    <property type="component" value="Chromosome"/>
</dbReference>
<dbReference type="Pfam" id="PF00815">
    <property type="entry name" value="Histidinol_dh"/>
    <property type="match status" value="1"/>
</dbReference>
<dbReference type="HOGENOM" id="CLU_006732_3_3_4"/>
<dbReference type="SUPFAM" id="SSF53720">
    <property type="entry name" value="ALDH-like"/>
    <property type="match status" value="1"/>
</dbReference>
<dbReference type="FunFam" id="3.40.50.1980:FF:000026">
    <property type="entry name" value="Histidinol dehydrogenase"/>
    <property type="match status" value="1"/>
</dbReference>